<dbReference type="Pfam" id="PF03309">
    <property type="entry name" value="Pan_kinase"/>
    <property type="match status" value="1"/>
</dbReference>
<evidence type="ECO:0000313" key="18">
    <source>
        <dbReference type="Proteomes" id="UP000742786"/>
    </source>
</evidence>
<dbReference type="AlphaFoldDB" id="A0A916J5G3"/>
<dbReference type="HAMAP" id="MF_01274">
    <property type="entry name" value="Pantothen_kinase_3"/>
    <property type="match status" value="1"/>
</dbReference>
<keyword evidence="8 16" id="KW-0808">Transferase</keyword>
<keyword evidence="10 16" id="KW-0418">Kinase</keyword>
<keyword evidence="9 16" id="KW-0547">Nucleotide-binding</keyword>
<keyword evidence="13 16" id="KW-0173">Coenzyme A biosynthesis</keyword>
<dbReference type="GO" id="GO:0005524">
    <property type="term" value="F:ATP binding"/>
    <property type="evidence" value="ECO:0007669"/>
    <property type="project" value="UniProtKB-UniRule"/>
</dbReference>
<dbReference type="EC" id="2.7.1.33" evidence="6 16"/>
<dbReference type="Gene3D" id="3.30.420.40">
    <property type="match status" value="2"/>
</dbReference>
<feature type="binding site" evidence="16">
    <location>
        <position position="91"/>
    </location>
    <ligand>
        <name>substrate</name>
    </ligand>
</feature>
<feature type="active site" description="Proton acceptor" evidence="16">
    <location>
        <position position="100"/>
    </location>
</feature>
<dbReference type="InterPro" id="IPR043129">
    <property type="entry name" value="ATPase_NBD"/>
</dbReference>
<dbReference type="PANTHER" id="PTHR34265">
    <property type="entry name" value="TYPE III PANTOTHENATE KINASE"/>
    <property type="match status" value="1"/>
</dbReference>
<evidence type="ECO:0000256" key="10">
    <source>
        <dbReference type="ARBA" id="ARBA00022777"/>
    </source>
</evidence>
<comment type="caution">
    <text evidence="16">Lacks conserved residue(s) required for the propagation of feature annotation.</text>
</comment>
<evidence type="ECO:0000256" key="12">
    <source>
        <dbReference type="ARBA" id="ARBA00022958"/>
    </source>
</evidence>
<protein>
    <recommendedName>
        <fullName evidence="15 16">Type III pantothenate kinase</fullName>
        <ecNumber evidence="6 16">2.7.1.33</ecNumber>
    </recommendedName>
    <alternativeName>
        <fullName evidence="16">PanK-III</fullName>
    </alternativeName>
    <alternativeName>
        <fullName evidence="16">Pantothenic acid kinase</fullName>
    </alternativeName>
</protein>
<evidence type="ECO:0000256" key="6">
    <source>
        <dbReference type="ARBA" id="ARBA00012102"/>
    </source>
</evidence>
<dbReference type="RefSeq" id="WP_220636401.1">
    <property type="nucleotide sequence ID" value="NZ_CAJQUM010000001.1"/>
</dbReference>
<comment type="caution">
    <text evidence="17">The sequence shown here is derived from an EMBL/GenBank/DDBJ whole genome shotgun (WGS) entry which is preliminary data.</text>
</comment>
<keyword evidence="18" id="KW-1185">Reference proteome</keyword>
<keyword evidence="7 16" id="KW-0963">Cytoplasm</keyword>
<dbReference type="Proteomes" id="UP000742786">
    <property type="component" value="Unassembled WGS sequence"/>
</dbReference>
<dbReference type="NCBIfam" id="TIGR00671">
    <property type="entry name" value="baf"/>
    <property type="match status" value="1"/>
</dbReference>
<keyword evidence="12 16" id="KW-0630">Potassium</keyword>
<comment type="subcellular location">
    <subcellularLocation>
        <location evidence="3 16">Cytoplasm</location>
    </subcellularLocation>
</comment>
<evidence type="ECO:0000256" key="1">
    <source>
        <dbReference type="ARBA" id="ARBA00001206"/>
    </source>
</evidence>
<evidence type="ECO:0000256" key="4">
    <source>
        <dbReference type="ARBA" id="ARBA00005225"/>
    </source>
</evidence>
<evidence type="ECO:0000256" key="15">
    <source>
        <dbReference type="ARBA" id="ARBA00040883"/>
    </source>
</evidence>
<evidence type="ECO:0000256" key="2">
    <source>
        <dbReference type="ARBA" id="ARBA00001958"/>
    </source>
</evidence>
<evidence type="ECO:0000256" key="16">
    <source>
        <dbReference type="HAMAP-Rule" id="MF_01274"/>
    </source>
</evidence>
<sequence length="245" mass="25346">MILCLDCGNSRLKWGLRHDGDWLASGALPYDEMARLAEQLPADCVPQRVIGCNVAGIERAGQIETALSSIADLTINWITAQEAQCGVVNGYEVPASLGADRWAALIGARALQHGAVLVVLAGTATTIDVLDAGGRHQGGLILPGLKLMTSALATGTAQLPLACGEYQPLPRNTHDAIISGAIQATLGAISRMYAVLPSGQEAVCLLAGGGADSLQGHLGVPSRRIDKLVLEGLVRIATEPSSNTA</sequence>
<comment type="function">
    <text evidence="16">Catalyzes the phosphorylation of pantothenate (Pan), the first step in CoA biosynthesis.</text>
</comment>
<evidence type="ECO:0000256" key="9">
    <source>
        <dbReference type="ARBA" id="ARBA00022741"/>
    </source>
</evidence>
<comment type="cofactor">
    <cofactor evidence="16">
        <name>NH4(+)</name>
        <dbReference type="ChEBI" id="CHEBI:28938"/>
    </cofactor>
    <cofactor evidence="16">
        <name>K(+)</name>
        <dbReference type="ChEBI" id="CHEBI:29103"/>
    </cofactor>
    <text evidence="16">A monovalent cation. Ammonium or potassium.</text>
</comment>
<feature type="binding site" evidence="16">
    <location>
        <position position="123"/>
    </location>
    <ligand>
        <name>ATP</name>
        <dbReference type="ChEBI" id="CHEBI:30616"/>
    </ligand>
</feature>
<reference evidence="17" key="1">
    <citation type="submission" date="2021-04" db="EMBL/GenBank/DDBJ databases">
        <authorList>
            <person name="Hornung B."/>
        </authorList>
    </citation>
    <scope>NUCLEOTIDE SEQUENCE</scope>
    <source>
        <strain evidence="17">G5G6</strain>
    </source>
</reference>
<organism evidence="17 18">
    <name type="scientific">Georgfuchsia toluolica</name>
    <dbReference type="NCBI Taxonomy" id="424218"/>
    <lineage>
        <taxon>Bacteria</taxon>
        <taxon>Pseudomonadati</taxon>
        <taxon>Pseudomonadota</taxon>
        <taxon>Betaproteobacteria</taxon>
        <taxon>Nitrosomonadales</taxon>
        <taxon>Sterolibacteriaceae</taxon>
        <taxon>Georgfuchsia</taxon>
    </lineage>
</organism>
<proteinExistence type="inferred from homology"/>
<name>A0A916J5G3_9PROT</name>
<evidence type="ECO:0000256" key="5">
    <source>
        <dbReference type="ARBA" id="ARBA00011738"/>
    </source>
</evidence>
<feature type="binding site" evidence="16">
    <location>
        <position position="173"/>
    </location>
    <ligand>
        <name>substrate</name>
    </ligand>
</feature>
<dbReference type="SUPFAM" id="SSF53067">
    <property type="entry name" value="Actin-like ATPase domain"/>
    <property type="match status" value="2"/>
</dbReference>
<dbReference type="GO" id="GO:0004594">
    <property type="term" value="F:pantothenate kinase activity"/>
    <property type="evidence" value="ECO:0007669"/>
    <property type="project" value="UniProtKB-UniRule"/>
</dbReference>
<dbReference type="EMBL" id="CAJQUM010000001">
    <property type="protein sequence ID" value="CAG4884564.1"/>
    <property type="molecule type" value="Genomic_DNA"/>
</dbReference>
<dbReference type="PANTHER" id="PTHR34265:SF1">
    <property type="entry name" value="TYPE III PANTOTHENATE KINASE"/>
    <property type="match status" value="1"/>
</dbReference>
<keyword evidence="11 16" id="KW-0067">ATP-binding</keyword>
<comment type="pathway">
    <text evidence="4 16">Cofactor biosynthesis; coenzyme A biosynthesis; CoA from (R)-pantothenate: step 1/5.</text>
</comment>
<dbReference type="GO" id="GO:0005737">
    <property type="term" value="C:cytoplasm"/>
    <property type="evidence" value="ECO:0007669"/>
    <property type="project" value="UniProtKB-SubCell"/>
</dbReference>
<evidence type="ECO:0000256" key="8">
    <source>
        <dbReference type="ARBA" id="ARBA00022679"/>
    </source>
</evidence>
<evidence type="ECO:0000256" key="14">
    <source>
        <dbReference type="ARBA" id="ARBA00038036"/>
    </source>
</evidence>
<evidence type="ECO:0000256" key="3">
    <source>
        <dbReference type="ARBA" id="ARBA00004496"/>
    </source>
</evidence>
<gene>
    <name evidence="16 17" type="primary">coaX</name>
    <name evidence="17" type="ORF">GTOL_12447</name>
</gene>
<evidence type="ECO:0000256" key="13">
    <source>
        <dbReference type="ARBA" id="ARBA00022993"/>
    </source>
</evidence>
<dbReference type="GO" id="GO:0015937">
    <property type="term" value="P:coenzyme A biosynthetic process"/>
    <property type="evidence" value="ECO:0007669"/>
    <property type="project" value="UniProtKB-UniRule"/>
</dbReference>
<evidence type="ECO:0000256" key="7">
    <source>
        <dbReference type="ARBA" id="ARBA00022490"/>
    </source>
</evidence>
<evidence type="ECO:0000313" key="17">
    <source>
        <dbReference type="EMBL" id="CAG4884564.1"/>
    </source>
</evidence>
<accession>A0A916J5G3</accession>
<comment type="cofactor">
    <cofactor evidence="2">
        <name>K(+)</name>
        <dbReference type="ChEBI" id="CHEBI:29103"/>
    </cofactor>
</comment>
<feature type="binding site" evidence="16">
    <location>
        <begin position="6"/>
        <end position="13"/>
    </location>
    <ligand>
        <name>ATP</name>
        <dbReference type="ChEBI" id="CHEBI:30616"/>
    </ligand>
</feature>
<feature type="binding site" evidence="16">
    <location>
        <begin position="98"/>
        <end position="101"/>
    </location>
    <ligand>
        <name>substrate</name>
    </ligand>
</feature>
<comment type="similarity">
    <text evidence="14 16">Belongs to the type III pantothenate kinase family.</text>
</comment>
<dbReference type="InterPro" id="IPR004619">
    <property type="entry name" value="Type_III_PanK"/>
</dbReference>
<dbReference type="CDD" id="cd24015">
    <property type="entry name" value="ASKHA_NBD_PanK-III"/>
    <property type="match status" value="1"/>
</dbReference>
<comment type="catalytic activity">
    <reaction evidence="1 16">
        <text>(R)-pantothenate + ATP = (R)-4'-phosphopantothenate + ADP + H(+)</text>
        <dbReference type="Rhea" id="RHEA:16373"/>
        <dbReference type="ChEBI" id="CHEBI:10986"/>
        <dbReference type="ChEBI" id="CHEBI:15378"/>
        <dbReference type="ChEBI" id="CHEBI:29032"/>
        <dbReference type="ChEBI" id="CHEBI:30616"/>
        <dbReference type="ChEBI" id="CHEBI:456216"/>
        <dbReference type="EC" id="2.7.1.33"/>
    </reaction>
</comment>
<evidence type="ECO:0000256" key="11">
    <source>
        <dbReference type="ARBA" id="ARBA00022840"/>
    </source>
</evidence>
<comment type="subunit">
    <text evidence="5 16">Homodimer.</text>
</comment>